<accession>A0A9D8PMX7</accession>
<dbReference type="Proteomes" id="UP000809273">
    <property type="component" value="Unassembled WGS sequence"/>
</dbReference>
<dbReference type="Gene3D" id="3.40.50.300">
    <property type="entry name" value="P-loop containing nucleotide triphosphate hydrolases"/>
    <property type="match status" value="1"/>
</dbReference>
<dbReference type="FunFam" id="3.40.50.300:FF:000137">
    <property type="entry name" value="Replication-associated recombination protein A"/>
    <property type="match status" value="1"/>
</dbReference>
<dbReference type="Pfam" id="PF12002">
    <property type="entry name" value="MgsA_C"/>
    <property type="match status" value="1"/>
</dbReference>
<evidence type="ECO:0000313" key="8">
    <source>
        <dbReference type="Proteomes" id="UP000809273"/>
    </source>
</evidence>
<dbReference type="GO" id="GO:0016887">
    <property type="term" value="F:ATP hydrolysis activity"/>
    <property type="evidence" value="ECO:0007669"/>
    <property type="project" value="InterPro"/>
</dbReference>
<keyword evidence="5" id="KW-0067">ATP-binding</keyword>
<evidence type="ECO:0000256" key="4">
    <source>
        <dbReference type="ARBA" id="ARBA00022741"/>
    </source>
</evidence>
<keyword evidence="4" id="KW-0547">Nucleotide-binding</keyword>
<dbReference type="GO" id="GO:0005524">
    <property type="term" value="F:ATP binding"/>
    <property type="evidence" value="ECO:0007669"/>
    <property type="project" value="UniProtKB-KW"/>
</dbReference>
<evidence type="ECO:0000313" key="7">
    <source>
        <dbReference type="EMBL" id="MBN1572268.1"/>
    </source>
</evidence>
<evidence type="ECO:0000256" key="3">
    <source>
        <dbReference type="ARBA" id="ARBA00022705"/>
    </source>
</evidence>
<comment type="caution">
    <text evidence="7">The sequence shown here is derived from an EMBL/GenBank/DDBJ whole genome shotgun (WGS) entry which is preliminary data.</text>
</comment>
<dbReference type="InterPro" id="IPR021886">
    <property type="entry name" value="MgsA_C"/>
</dbReference>
<dbReference type="InterPro" id="IPR032423">
    <property type="entry name" value="AAA_assoc_2"/>
</dbReference>
<evidence type="ECO:0000256" key="1">
    <source>
        <dbReference type="ARBA" id="ARBA00002393"/>
    </source>
</evidence>
<dbReference type="SUPFAM" id="SSF48019">
    <property type="entry name" value="post-AAA+ oligomerization domain-like"/>
    <property type="match status" value="1"/>
</dbReference>
<organism evidence="7 8">
    <name type="scientific">Candidatus Zymogenus saltonus</name>
    <dbReference type="NCBI Taxonomy" id="2844893"/>
    <lineage>
        <taxon>Bacteria</taxon>
        <taxon>Deltaproteobacteria</taxon>
        <taxon>Candidatus Zymogenia</taxon>
        <taxon>Candidatus Zymogeniales</taxon>
        <taxon>Candidatus Zymogenaceae</taxon>
        <taxon>Candidatus Zymogenus</taxon>
    </lineage>
</organism>
<protein>
    <submittedName>
        <fullName evidence="7">Replication-associated recombination protein A</fullName>
    </submittedName>
</protein>
<comment type="similarity">
    <text evidence="2">Belongs to the AAA ATPase family. RarA/MGS1/WRNIP1 subfamily.</text>
</comment>
<dbReference type="SMART" id="SM00382">
    <property type="entry name" value="AAA"/>
    <property type="match status" value="1"/>
</dbReference>
<dbReference type="Gene3D" id="1.20.272.10">
    <property type="match status" value="1"/>
</dbReference>
<dbReference type="EMBL" id="JAFGIX010000018">
    <property type="protein sequence ID" value="MBN1572268.1"/>
    <property type="molecule type" value="Genomic_DNA"/>
</dbReference>
<dbReference type="GO" id="GO:0006261">
    <property type="term" value="P:DNA-templated DNA replication"/>
    <property type="evidence" value="ECO:0007669"/>
    <property type="project" value="TreeGrafter"/>
</dbReference>
<dbReference type="InterPro" id="IPR008921">
    <property type="entry name" value="DNA_pol3_clamp-load_cplx_C"/>
</dbReference>
<evidence type="ECO:0000256" key="5">
    <source>
        <dbReference type="ARBA" id="ARBA00022840"/>
    </source>
</evidence>
<dbReference type="GO" id="GO:0017116">
    <property type="term" value="F:single-stranded DNA helicase activity"/>
    <property type="evidence" value="ECO:0007669"/>
    <property type="project" value="TreeGrafter"/>
</dbReference>
<dbReference type="InterPro" id="IPR003593">
    <property type="entry name" value="AAA+_ATPase"/>
</dbReference>
<gene>
    <name evidence="7" type="ORF">JW984_03625</name>
</gene>
<dbReference type="PANTHER" id="PTHR13779">
    <property type="entry name" value="WERNER HELICASE-INTERACTING PROTEIN 1 FAMILY MEMBER"/>
    <property type="match status" value="1"/>
</dbReference>
<dbReference type="Gene3D" id="1.10.3710.10">
    <property type="entry name" value="DNA polymerase III clamp loader subunits, C-terminal domain"/>
    <property type="match status" value="1"/>
</dbReference>
<dbReference type="AlphaFoldDB" id="A0A9D8PMX7"/>
<dbReference type="GO" id="GO:0008047">
    <property type="term" value="F:enzyme activator activity"/>
    <property type="evidence" value="ECO:0007669"/>
    <property type="project" value="TreeGrafter"/>
</dbReference>
<dbReference type="InterPro" id="IPR003959">
    <property type="entry name" value="ATPase_AAA_core"/>
</dbReference>
<evidence type="ECO:0000256" key="2">
    <source>
        <dbReference type="ARBA" id="ARBA00008959"/>
    </source>
</evidence>
<dbReference type="InterPro" id="IPR051314">
    <property type="entry name" value="AAA_ATPase_RarA/MGS1/WRNIP1"/>
</dbReference>
<dbReference type="Pfam" id="PF00004">
    <property type="entry name" value="AAA"/>
    <property type="match status" value="1"/>
</dbReference>
<dbReference type="SUPFAM" id="SSF52540">
    <property type="entry name" value="P-loop containing nucleoside triphosphate hydrolases"/>
    <property type="match status" value="1"/>
</dbReference>
<comment type="function">
    <text evidence="1">DNA-dependent ATPase that plays important roles in cellular responses to stalled DNA replication processes.</text>
</comment>
<dbReference type="InterPro" id="IPR027417">
    <property type="entry name" value="P-loop_NTPase"/>
</dbReference>
<dbReference type="GO" id="GO:0003677">
    <property type="term" value="F:DNA binding"/>
    <property type="evidence" value="ECO:0007669"/>
    <property type="project" value="InterPro"/>
</dbReference>
<dbReference type="CDD" id="cd18139">
    <property type="entry name" value="HLD_clamp_RarA"/>
    <property type="match status" value="1"/>
</dbReference>
<dbReference type="CDD" id="cd00009">
    <property type="entry name" value="AAA"/>
    <property type="match status" value="1"/>
</dbReference>
<reference evidence="7" key="2">
    <citation type="submission" date="2021-01" db="EMBL/GenBank/DDBJ databases">
        <authorList>
            <person name="Hahn C.R."/>
            <person name="Youssef N.H."/>
            <person name="Elshahed M."/>
        </authorList>
    </citation>
    <scope>NUCLEOTIDE SEQUENCE</scope>
    <source>
        <strain evidence="7">Zod_Metabat.24</strain>
    </source>
</reference>
<keyword evidence="3" id="KW-0235">DNA replication</keyword>
<dbReference type="GO" id="GO:0000731">
    <property type="term" value="P:DNA synthesis involved in DNA repair"/>
    <property type="evidence" value="ECO:0007669"/>
    <property type="project" value="TreeGrafter"/>
</dbReference>
<reference evidence="7" key="1">
    <citation type="journal article" date="2021" name="Environ. Microbiol.">
        <title>Genomic characterization of three novel Desulfobacterota classes expand the metabolic and phylogenetic diversity of the phylum.</title>
        <authorList>
            <person name="Murphy C.L."/>
            <person name="Biggerstaff J."/>
            <person name="Eichhorn A."/>
            <person name="Ewing E."/>
            <person name="Shahan R."/>
            <person name="Soriano D."/>
            <person name="Stewart S."/>
            <person name="VanMol K."/>
            <person name="Walker R."/>
            <person name="Walters P."/>
            <person name="Elshahed M.S."/>
            <person name="Youssef N.H."/>
        </authorList>
    </citation>
    <scope>NUCLEOTIDE SEQUENCE</scope>
    <source>
        <strain evidence="7">Zod_Metabat.24</strain>
    </source>
</reference>
<dbReference type="Gene3D" id="1.10.8.60">
    <property type="match status" value="1"/>
</dbReference>
<sequence length="453" mass="50515">MDIFEHKAEKEIRRSAPLADRIRPRCLGEFVGQEEILGEGKLLRRSIEADELTSMIFWGPPGTGKTTVARIIAEKTRARFVSFSAVTSGIKDVKEVVAGAKEDRKYSGLRTVLFVDEIHRFNKAQQDVFLPYVEDGTIILIGATTENPSFEVNSALLSRCRVYVFSSLKPEEMKLIIEAAIGDAERGLGDLPIVIDDEAVDHLASQSHGDARIALSGLEIAVKNTPPGEDGRIAVSLLTVEEAMQKRALMYDKGGEEHYNIISALHKSVRDSDPDAALYWLMRMLEGGEEPLYIARRLIRMAVEDIGIADPRALSVAVAAKETYHFLGTPEGELALAEAVIYLATAPKSNAVYSAFIRAKEDVKKYGALPVPLVIRNAPTRLMKDIGYGKGYKYAHDFEDARVDQKRLPDELAERVYYRPTDRGYEGRVKEWLDEFRKKVEAARGKGESKEKK</sequence>
<dbReference type="PANTHER" id="PTHR13779:SF7">
    <property type="entry name" value="ATPASE WRNIP1"/>
    <property type="match status" value="1"/>
</dbReference>
<name>A0A9D8PMX7_9DELT</name>
<evidence type="ECO:0000259" key="6">
    <source>
        <dbReference type="SMART" id="SM00382"/>
    </source>
</evidence>
<feature type="domain" description="AAA+ ATPase" evidence="6">
    <location>
        <begin position="51"/>
        <end position="168"/>
    </location>
</feature>
<dbReference type="Pfam" id="PF16193">
    <property type="entry name" value="AAA_assoc_2"/>
    <property type="match status" value="1"/>
</dbReference>
<proteinExistence type="inferred from homology"/>
<dbReference type="FunFam" id="1.20.272.10:FF:000001">
    <property type="entry name" value="Putative AAA family ATPase"/>
    <property type="match status" value="1"/>
</dbReference>